<dbReference type="InParanoid" id="G4YJG6"/>
<organism evidence="2 3">
    <name type="scientific">Phytophthora sojae (strain P6497)</name>
    <name type="common">Soybean stem and root rot agent</name>
    <name type="synonym">Phytophthora megasperma f. sp. glycines</name>
    <dbReference type="NCBI Taxonomy" id="1094619"/>
    <lineage>
        <taxon>Eukaryota</taxon>
        <taxon>Sar</taxon>
        <taxon>Stramenopiles</taxon>
        <taxon>Oomycota</taxon>
        <taxon>Peronosporomycetes</taxon>
        <taxon>Peronosporales</taxon>
        <taxon>Peronosporaceae</taxon>
        <taxon>Phytophthora</taxon>
    </lineage>
</organism>
<protein>
    <submittedName>
        <fullName evidence="2">Uncharacterized protein</fullName>
    </submittedName>
</protein>
<evidence type="ECO:0000313" key="2">
    <source>
        <dbReference type="EMBL" id="EGZ29921.1"/>
    </source>
</evidence>
<feature type="compositionally biased region" description="Low complexity" evidence="1">
    <location>
        <begin position="56"/>
        <end position="67"/>
    </location>
</feature>
<dbReference type="Proteomes" id="UP000002640">
    <property type="component" value="Unassembled WGS sequence"/>
</dbReference>
<dbReference type="GeneID" id="20641175"/>
<accession>G4YJG6</accession>
<evidence type="ECO:0000256" key="1">
    <source>
        <dbReference type="SAM" id="MobiDB-lite"/>
    </source>
</evidence>
<sequence>MYATLQKRQTAARPDGRRSRRSRHACSSYSYTRKPTRRTTKPRSDDDNTTARRTPRSTPSPTTRVSPYPLRVRTPPQSLPPPAPPVCRQARVSLDASPDNEDHDDAGQHRLQLVV</sequence>
<reference evidence="2 3" key="1">
    <citation type="journal article" date="2006" name="Science">
        <title>Phytophthora genome sequences uncover evolutionary origins and mechanisms of pathogenesis.</title>
        <authorList>
            <person name="Tyler B.M."/>
            <person name="Tripathy S."/>
            <person name="Zhang X."/>
            <person name="Dehal P."/>
            <person name="Jiang R.H."/>
            <person name="Aerts A."/>
            <person name="Arredondo F.D."/>
            <person name="Baxter L."/>
            <person name="Bensasson D."/>
            <person name="Beynon J.L."/>
            <person name="Chapman J."/>
            <person name="Damasceno C.M."/>
            <person name="Dorrance A.E."/>
            <person name="Dou D."/>
            <person name="Dickerman A.W."/>
            <person name="Dubchak I.L."/>
            <person name="Garbelotto M."/>
            <person name="Gijzen M."/>
            <person name="Gordon S.G."/>
            <person name="Govers F."/>
            <person name="Grunwald N.J."/>
            <person name="Huang W."/>
            <person name="Ivors K.L."/>
            <person name="Jones R.W."/>
            <person name="Kamoun S."/>
            <person name="Krampis K."/>
            <person name="Lamour K.H."/>
            <person name="Lee M.K."/>
            <person name="McDonald W.H."/>
            <person name="Medina M."/>
            <person name="Meijer H.J."/>
            <person name="Nordberg E.K."/>
            <person name="Maclean D.J."/>
            <person name="Ospina-Giraldo M.D."/>
            <person name="Morris P.F."/>
            <person name="Phuntumart V."/>
            <person name="Putnam N.H."/>
            <person name="Rash S."/>
            <person name="Rose J.K."/>
            <person name="Sakihama Y."/>
            <person name="Salamov A.A."/>
            <person name="Savidor A."/>
            <person name="Scheuring C.F."/>
            <person name="Smith B.M."/>
            <person name="Sobral B.W."/>
            <person name="Terry A."/>
            <person name="Torto-Alalibo T.A."/>
            <person name="Win J."/>
            <person name="Xu Z."/>
            <person name="Zhang H."/>
            <person name="Grigoriev I.V."/>
            <person name="Rokhsar D.S."/>
            <person name="Boore J.L."/>
        </authorList>
    </citation>
    <scope>NUCLEOTIDE SEQUENCE [LARGE SCALE GENOMIC DNA]</scope>
    <source>
        <strain evidence="2 3">P6497</strain>
    </source>
</reference>
<feature type="region of interest" description="Disordered" evidence="1">
    <location>
        <begin position="1"/>
        <end position="115"/>
    </location>
</feature>
<name>G4YJG6_PHYSP</name>
<gene>
    <name evidence="2" type="ORF">PHYSODRAFT_294888</name>
</gene>
<dbReference type="AlphaFoldDB" id="G4YJG6"/>
<keyword evidence="3" id="KW-1185">Reference proteome</keyword>
<proteinExistence type="predicted"/>
<dbReference type="RefSeq" id="XP_009517196.1">
    <property type="nucleotide sequence ID" value="XM_009518901.1"/>
</dbReference>
<evidence type="ECO:0000313" key="3">
    <source>
        <dbReference type="Proteomes" id="UP000002640"/>
    </source>
</evidence>
<dbReference type="EMBL" id="JH159151">
    <property type="protein sequence ID" value="EGZ29921.1"/>
    <property type="molecule type" value="Genomic_DNA"/>
</dbReference>
<dbReference type="KEGG" id="psoj:PHYSODRAFT_294888"/>